<reference evidence="1 2" key="1">
    <citation type="journal article" date="2012" name="J. Bacteriol.">
        <title>Complete genome sequences of Desulfosporosinus orientis DSM765T, Desulfosporosinus youngiae DSM17734T, Desulfosporosinus meridiei DSM13257T, and Desulfosporosinus acidiphilus DSM22704T.</title>
        <authorList>
            <person name="Pester M."/>
            <person name="Brambilla E."/>
            <person name="Alazard D."/>
            <person name="Rattei T."/>
            <person name="Weinmaier T."/>
            <person name="Han J."/>
            <person name="Lucas S."/>
            <person name="Lapidus A."/>
            <person name="Cheng J.F."/>
            <person name="Goodwin L."/>
            <person name="Pitluck S."/>
            <person name="Peters L."/>
            <person name="Ovchinnikova G."/>
            <person name="Teshima H."/>
            <person name="Detter J.C."/>
            <person name="Han C.S."/>
            <person name="Tapia R."/>
            <person name="Land M.L."/>
            <person name="Hauser L."/>
            <person name="Kyrpides N.C."/>
            <person name="Ivanova N.N."/>
            <person name="Pagani I."/>
            <person name="Huntmann M."/>
            <person name="Wei C.L."/>
            <person name="Davenport K.W."/>
            <person name="Daligault H."/>
            <person name="Chain P.S."/>
            <person name="Chen A."/>
            <person name="Mavromatis K."/>
            <person name="Markowitz V."/>
            <person name="Szeto E."/>
            <person name="Mikhailova N."/>
            <person name="Pati A."/>
            <person name="Wagner M."/>
            <person name="Woyke T."/>
            <person name="Ollivier B."/>
            <person name="Klenk H.P."/>
            <person name="Spring S."/>
            <person name="Loy A."/>
        </authorList>
    </citation>
    <scope>NUCLEOTIDE SEQUENCE [LARGE SCALE GENOMIC DNA]</scope>
    <source>
        <strain evidence="2">DSM 22704 / JCM 16185 / SJ4</strain>
    </source>
</reference>
<dbReference type="Pfam" id="PF06866">
    <property type="entry name" value="DUF1256"/>
    <property type="match status" value="1"/>
</dbReference>
<dbReference type="OrthoDB" id="9815953at2"/>
<evidence type="ECO:0000313" key="2">
    <source>
        <dbReference type="Proteomes" id="UP000002892"/>
    </source>
</evidence>
<dbReference type="HOGENOM" id="CLU_104063_1_0_9"/>
<dbReference type="AlphaFoldDB" id="I4D0P0"/>
<dbReference type="InterPro" id="IPR009665">
    <property type="entry name" value="YyaC"/>
</dbReference>
<dbReference type="Proteomes" id="UP000002892">
    <property type="component" value="Chromosome"/>
</dbReference>
<dbReference type="KEGG" id="dai:Desaci_0292"/>
<proteinExistence type="predicted"/>
<gene>
    <name evidence="1" type="ordered locus">Desaci_0292</name>
</gene>
<dbReference type="InterPro" id="IPR023430">
    <property type="entry name" value="Pept_HybD-like_dom_sf"/>
</dbReference>
<keyword evidence="2" id="KW-1185">Reference proteome</keyword>
<dbReference type="SUPFAM" id="SSF53163">
    <property type="entry name" value="HybD-like"/>
    <property type="match status" value="1"/>
</dbReference>
<dbReference type="eggNOG" id="ENOG50313RY">
    <property type="taxonomic scope" value="Bacteria"/>
</dbReference>
<organism evidence="1 2">
    <name type="scientific">Desulfosporosinus acidiphilus (strain DSM 22704 / JCM 16185 / SJ4)</name>
    <dbReference type="NCBI Taxonomy" id="646529"/>
    <lineage>
        <taxon>Bacteria</taxon>
        <taxon>Bacillati</taxon>
        <taxon>Bacillota</taxon>
        <taxon>Clostridia</taxon>
        <taxon>Eubacteriales</taxon>
        <taxon>Desulfitobacteriaceae</taxon>
        <taxon>Desulfosporosinus</taxon>
    </lineage>
</organism>
<dbReference type="STRING" id="646529.Desaci_0292"/>
<dbReference type="NCBIfam" id="TIGR02841">
    <property type="entry name" value="spore_YyaC"/>
    <property type="match status" value="1"/>
</dbReference>
<dbReference type="EMBL" id="CP003639">
    <property type="protein sequence ID" value="AFM39364.1"/>
    <property type="molecule type" value="Genomic_DNA"/>
</dbReference>
<accession>I4D0P0</accession>
<dbReference type="RefSeq" id="WP_014825378.1">
    <property type="nucleotide sequence ID" value="NC_018068.1"/>
</dbReference>
<sequence>MGVMIIQDVSRRIHVSVNSFIYNIRERQSFVSSLQELSCGKRVLFACIGTDRATGDSLGPLVGTNLKRSGHTVLGTLEEPLHAQNLIQKLNEVSANLQPDLIIAIDACLGRAEDIGKITLADSPLIPGAAVHKNLPTVGDISILGVVNVGGFCELQVLQGTRLHTVMKLANDITHLIWRAIPISHGYSTLRKQGVNSFS</sequence>
<protein>
    <submittedName>
        <fullName evidence="1">Putative sporulation protein YyaC</fullName>
    </submittedName>
</protein>
<evidence type="ECO:0000313" key="1">
    <source>
        <dbReference type="EMBL" id="AFM39364.1"/>
    </source>
</evidence>
<name>I4D0P0_DESAJ</name>